<organism evidence="2 3">
    <name type="scientific">Paenibacillus endophyticus</name>
    <dbReference type="NCBI Taxonomy" id="1294268"/>
    <lineage>
        <taxon>Bacteria</taxon>
        <taxon>Bacillati</taxon>
        <taxon>Bacillota</taxon>
        <taxon>Bacilli</taxon>
        <taxon>Bacillales</taxon>
        <taxon>Paenibacillaceae</taxon>
        <taxon>Paenibacillus</taxon>
    </lineage>
</organism>
<evidence type="ECO:0000313" key="2">
    <source>
        <dbReference type="EMBL" id="MBB3151211.1"/>
    </source>
</evidence>
<feature type="domain" description="Methyltransferase type 11" evidence="1">
    <location>
        <begin position="108"/>
        <end position="182"/>
    </location>
</feature>
<dbReference type="GO" id="GO:0032259">
    <property type="term" value="P:methylation"/>
    <property type="evidence" value="ECO:0007669"/>
    <property type="project" value="UniProtKB-KW"/>
</dbReference>
<evidence type="ECO:0000313" key="3">
    <source>
        <dbReference type="Proteomes" id="UP000518605"/>
    </source>
</evidence>
<comment type="caution">
    <text evidence="2">The sequence shown here is derived from an EMBL/GenBank/DDBJ whole genome shotgun (WGS) entry which is preliminary data.</text>
</comment>
<dbReference type="RefSeq" id="WP_183559972.1">
    <property type="nucleotide sequence ID" value="NZ_CBCSLB010000002.1"/>
</dbReference>
<dbReference type="Pfam" id="PF08241">
    <property type="entry name" value="Methyltransf_11"/>
    <property type="match status" value="1"/>
</dbReference>
<accession>A0A7W5G922</accession>
<dbReference type="EMBL" id="JACHXW010000003">
    <property type="protein sequence ID" value="MBB3151211.1"/>
    <property type="molecule type" value="Genomic_DNA"/>
</dbReference>
<dbReference type="Gene3D" id="3.40.50.150">
    <property type="entry name" value="Vaccinia Virus protein VP39"/>
    <property type="match status" value="1"/>
</dbReference>
<dbReference type="GO" id="GO:0008757">
    <property type="term" value="F:S-adenosylmethionine-dependent methyltransferase activity"/>
    <property type="evidence" value="ECO:0007669"/>
    <property type="project" value="InterPro"/>
</dbReference>
<dbReference type="SUPFAM" id="SSF53335">
    <property type="entry name" value="S-adenosyl-L-methionine-dependent methyltransferases"/>
    <property type="match status" value="1"/>
</dbReference>
<proteinExistence type="predicted"/>
<gene>
    <name evidence="2" type="ORF">FHS16_001254</name>
</gene>
<dbReference type="InterPro" id="IPR029063">
    <property type="entry name" value="SAM-dependent_MTases_sf"/>
</dbReference>
<evidence type="ECO:0000259" key="1">
    <source>
        <dbReference type="Pfam" id="PF08241"/>
    </source>
</evidence>
<protein>
    <submittedName>
        <fullName evidence="2">SAM-dependent methyltransferase</fullName>
    </submittedName>
</protein>
<keyword evidence="2" id="KW-0808">Transferase</keyword>
<name>A0A7W5G922_9BACL</name>
<keyword evidence="2" id="KW-0489">Methyltransferase</keyword>
<reference evidence="2 3" key="1">
    <citation type="submission" date="2020-08" db="EMBL/GenBank/DDBJ databases">
        <title>Genomic Encyclopedia of Type Strains, Phase III (KMG-III): the genomes of soil and plant-associated and newly described type strains.</title>
        <authorList>
            <person name="Whitman W."/>
        </authorList>
    </citation>
    <scope>NUCLEOTIDE SEQUENCE [LARGE SCALE GENOMIC DNA]</scope>
    <source>
        <strain evidence="2 3">CECT 8234</strain>
    </source>
</reference>
<dbReference type="Proteomes" id="UP000518605">
    <property type="component" value="Unassembled WGS sequence"/>
</dbReference>
<dbReference type="AlphaFoldDB" id="A0A7W5G922"/>
<sequence>MGKQGYEQVGVAMTCRGYDEYVRMFDLQPVDLERGEMLDVAAGGSSFTADANARGYRAFAVDPRYDKGIEEWISEAEQEIETSTAKLAKLQERFDWSYYGSIDQHRAGRVTSIERFKESVRDSMNKHRYAAGKLPELPYSDNRFSLILCSHFMFLYADQFGTEFHIEAMKELMRICKPGGQIRIYPLLSLNWEPYPGLEQLLHTIKENGGSAELCPSHLPFIPGSSQYLKVSL</sequence>
<dbReference type="InterPro" id="IPR013216">
    <property type="entry name" value="Methyltransf_11"/>
</dbReference>
<keyword evidence="3" id="KW-1185">Reference proteome</keyword>